<feature type="transmembrane region" description="Helical" evidence="2">
    <location>
        <begin position="48"/>
        <end position="68"/>
    </location>
</feature>
<evidence type="ECO:0000313" key="3">
    <source>
        <dbReference type="EMBL" id="MPC53931.1"/>
    </source>
</evidence>
<keyword evidence="2" id="KW-0812">Transmembrane</keyword>
<proteinExistence type="predicted"/>
<keyword evidence="2" id="KW-1133">Transmembrane helix</keyword>
<name>A0A5B7G239_PORTR</name>
<sequence length="103" mass="11777">MTRARNNPPSSKTSPLISPRHSKSMPARTVAAVAVLGWTVEVDEEMRFSSLIGVRILLSFVIYIVVLLRRLKPLSAGTHFYLDFCMSLQDVIRIMKDRWRSED</sequence>
<evidence type="ECO:0000313" key="4">
    <source>
        <dbReference type="Proteomes" id="UP000324222"/>
    </source>
</evidence>
<feature type="region of interest" description="Disordered" evidence="1">
    <location>
        <begin position="1"/>
        <end position="24"/>
    </location>
</feature>
<evidence type="ECO:0000256" key="2">
    <source>
        <dbReference type="SAM" id="Phobius"/>
    </source>
</evidence>
<gene>
    <name evidence="3" type="ORF">E2C01_047834</name>
</gene>
<dbReference type="Proteomes" id="UP000324222">
    <property type="component" value="Unassembled WGS sequence"/>
</dbReference>
<reference evidence="3 4" key="1">
    <citation type="submission" date="2019-05" db="EMBL/GenBank/DDBJ databases">
        <title>Another draft genome of Portunus trituberculatus and its Hox gene families provides insights of decapod evolution.</title>
        <authorList>
            <person name="Jeong J.-H."/>
            <person name="Song I."/>
            <person name="Kim S."/>
            <person name="Choi T."/>
            <person name="Kim D."/>
            <person name="Ryu S."/>
            <person name="Kim W."/>
        </authorList>
    </citation>
    <scope>NUCLEOTIDE SEQUENCE [LARGE SCALE GENOMIC DNA]</scope>
    <source>
        <tissue evidence="3">Muscle</tissue>
    </source>
</reference>
<dbReference type="AlphaFoldDB" id="A0A5B7G239"/>
<accession>A0A5B7G239</accession>
<protein>
    <submittedName>
        <fullName evidence="3">Uncharacterized protein</fullName>
    </submittedName>
</protein>
<keyword evidence="4" id="KW-1185">Reference proteome</keyword>
<organism evidence="3 4">
    <name type="scientific">Portunus trituberculatus</name>
    <name type="common">Swimming crab</name>
    <name type="synonym">Neptunus trituberculatus</name>
    <dbReference type="NCBI Taxonomy" id="210409"/>
    <lineage>
        <taxon>Eukaryota</taxon>
        <taxon>Metazoa</taxon>
        <taxon>Ecdysozoa</taxon>
        <taxon>Arthropoda</taxon>
        <taxon>Crustacea</taxon>
        <taxon>Multicrustacea</taxon>
        <taxon>Malacostraca</taxon>
        <taxon>Eumalacostraca</taxon>
        <taxon>Eucarida</taxon>
        <taxon>Decapoda</taxon>
        <taxon>Pleocyemata</taxon>
        <taxon>Brachyura</taxon>
        <taxon>Eubrachyura</taxon>
        <taxon>Portunoidea</taxon>
        <taxon>Portunidae</taxon>
        <taxon>Portuninae</taxon>
        <taxon>Portunus</taxon>
    </lineage>
</organism>
<dbReference type="EMBL" id="VSRR010011988">
    <property type="protein sequence ID" value="MPC53931.1"/>
    <property type="molecule type" value="Genomic_DNA"/>
</dbReference>
<keyword evidence="2" id="KW-0472">Membrane</keyword>
<comment type="caution">
    <text evidence="3">The sequence shown here is derived from an EMBL/GenBank/DDBJ whole genome shotgun (WGS) entry which is preliminary data.</text>
</comment>
<feature type="compositionally biased region" description="Polar residues" evidence="1">
    <location>
        <begin position="1"/>
        <end position="16"/>
    </location>
</feature>
<evidence type="ECO:0000256" key="1">
    <source>
        <dbReference type="SAM" id="MobiDB-lite"/>
    </source>
</evidence>